<evidence type="ECO:0000256" key="2">
    <source>
        <dbReference type="SAM" id="SignalP"/>
    </source>
</evidence>
<feature type="transmembrane region" description="Helical" evidence="1">
    <location>
        <begin position="150"/>
        <end position="171"/>
    </location>
</feature>
<dbReference type="RefSeq" id="WP_144353868.1">
    <property type="nucleotide sequence ID" value="NZ_CBCRVV010000008.1"/>
</dbReference>
<feature type="transmembrane region" description="Helical" evidence="1">
    <location>
        <begin position="94"/>
        <end position="114"/>
    </location>
</feature>
<dbReference type="PIRSF" id="PIRSF016919">
    <property type="entry name" value="HupE_UreJ"/>
    <property type="match status" value="1"/>
</dbReference>
<keyword evidence="2" id="KW-0732">Signal</keyword>
<dbReference type="EMBL" id="VMBG01000002">
    <property type="protein sequence ID" value="TSJ77460.1"/>
    <property type="molecule type" value="Genomic_DNA"/>
</dbReference>
<feature type="signal peptide" evidence="2">
    <location>
        <begin position="1"/>
        <end position="23"/>
    </location>
</feature>
<feature type="transmembrane region" description="Helical" evidence="1">
    <location>
        <begin position="180"/>
        <end position="198"/>
    </location>
</feature>
<dbReference type="OrthoDB" id="9808192at2"/>
<keyword evidence="1" id="KW-0472">Membrane</keyword>
<dbReference type="Proteomes" id="UP000315648">
    <property type="component" value="Unassembled WGS sequence"/>
</dbReference>
<feature type="transmembrane region" description="Helical" evidence="1">
    <location>
        <begin position="121"/>
        <end position="138"/>
    </location>
</feature>
<feature type="transmembrane region" description="Helical" evidence="1">
    <location>
        <begin position="70"/>
        <end position="88"/>
    </location>
</feature>
<protein>
    <submittedName>
        <fullName evidence="3">HupE/UreJ family protein</fullName>
    </submittedName>
</protein>
<feature type="transmembrane region" description="Helical" evidence="1">
    <location>
        <begin position="43"/>
        <end position="63"/>
    </location>
</feature>
<organism evidence="3 4">
    <name type="scientific">Rariglobus hedericola</name>
    <dbReference type="NCBI Taxonomy" id="2597822"/>
    <lineage>
        <taxon>Bacteria</taxon>
        <taxon>Pseudomonadati</taxon>
        <taxon>Verrucomicrobiota</taxon>
        <taxon>Opitutia</taxon>
        <taxon>Opitutales</taxon>
        <taxon>Opitutaceae</taxon>
        <taxon>Rariglobus</taxon>
    </lineage>
</organism>
<proteinExistence type="predicted"/>
<name>A0A556QLD5_9BACT</name>
<keyword evidence="1" id="KW-0812">Transmembrane</keyword>
<sequence length="199" mass="20278">MKRPLAARVFKMIAVLAALPAIASAHPGHDGGHDLTWDFAGGFQHPIFGLDHLLAMIAVGVWAMQIGGRGRWLIPATFVGVMTLGAAIGTQGVAFPAVEQMIAASLLVFGLMIAMAKRLPIYAGLGLTALFALFHGIAHGAEIPANSNGLSYGLGFVIATVALHSVGLALGKLSASQSSWFAKAAGAGVATVGAVMLVA</sequence>
<dbReference type="AlphaFoldDB" id="A0A556QLD5"/>
<feature type="chain" id="PRO_5021968167" evidence="2">
    <location>
        <begin position="24"/>
        <end position="199"/>
    </location>
</feature>
<evidence type="ECO:0000256" key="1">
    <source>
        <dbReference type="SAM" id="Phobius"/>
    </source>
</evidence>
<evidence type="ECO:0000313" key="4">
    <source>
        <dbReference type="Proteomes" id="UP000315648"/>
    </source>
</evidence>
<evidence type="ECO:0000313" key="3">
    <source>
        <dbReference type="EMBL" id="TSJ77460.1"/>
    </source>
</evidence>
<keyword evidence="1" id="KW-1133">Transmembrane helix</keyword>
<keyword evidence="4" id="KW-1185">Reference proteome</keyword>
<dbReference type="Pfam" id="PF04955">
    <property type="entry name" value="HupE_UreJ"/>
    <property type="match status" value="1"/>
</dbReference>
<dbReference type="InterPro" id="IPR007038">
    <property type="entry name" value="HupE_UreJ"/>
</dbReference>
<gene>
    <name evidence="3" type="ORF">FPL22_15340</name>
</gene>
<accession>A0A556QLD5</accession>
<comment type="caution">
    <text evidence="3">The sequence shown here is derived from an EMBL/GenBank/DDBJ whole genome shotgun (WGS) entry which is preliminary data.</text>
</comment>
<reference evidence="3 4" key="1">
    <citation type="submission" date="2019-07" db="EMBL/GenBank/DDBJ databases">
        <title>Description of 53C-WASEF.</title>
        <authorList>
            <person name="Pitt A."/>
            <person name="Hahn M.W."/>
        </authorList>
    </citation>
    <scope>NUCLEOTIDE SEQUENCE [LARGE SCALE GENOMIC DNA]</scope>
    <source>
        <strain evidence="3 4">53C-WASEF</strain>
    </source>
</reference>